<dbReference type="Gramene" id="Zm00001eb054180_T001">
    <property type="protein sequence ID" value="Zm00001eb054180_P001"/>
    <property type="gene ID" value="Zm00001eb054180"/>
</dbReference>
<reference evidence="2" key="3">
    <citation type="submission" date="2021-05" db="UniProtKB">
        <authorList>
            <consortium name="EnsemblPlants"/>
        </authorList>
    </citation>
    <scope>IDENTIFICATION</scope>
    <source>
        <strain evidence="2">cv. B73</strain>
    </source>
</reference>
<dbReference type="Proteomes" id="UP000007305">
    <property type="component" value="Chromosome 1"/>
</dbReference>
<reference evidence="1 3" key="1">
    <citation type="submission" date="2015-12" db="EMBL/GenBank/DDBJ databases">
        <title>Update maize B73 reference genome by single molecule sequencing technologies.</title>
        <authorList>
            <consortium name="Maize Genome Sequencing Project"/>
            <person name="Ware D."/>
        </authorList>
    </citation>
    <scope>NUCLEOTIDE SEQUENCE [LARGE SCALE GENOMIC DNA]</scope>
    <source>
        <strain evidence="3">cv. B73</strain>
        <tissue evidence="1">Seedling</tissue>
    </source>
</reference>
<proteinExistence type="predicted"/>
<reference evidence="2" key="2">
    <citation type="submission" date="2019-07" db="EMBL/GenBank/DDBJ databases">
        <authorList>
            <person name="Seetharam A."/>
            <person name="Woodhouse M."/>
            <person name="Cannon E."/>
        </authorList>
    </citation>
    <scope>NUCLEOTIDE SEQUENCE [LARGE SCALE GENOMIC DNA]</scope>
    <source>
        <strain evidence="2">cv. B73</strain>
    </source>
</reference>
<dbReference type="AlphaFoldDB" id="A0A1D6L0Z9"/>
<organism evidence="1">
    <name type="scientific">Zea mays</name>
    <name type="common">Maize</name>
    <dbReference type="NCBI Taxonomy" id="4577"/>
    <lineage>
        <taxon>Eukaryota</taxon>
        <taxon>Viridiplantae</taxon>
        <taxon>Streptophyta</taxon>
        <taxon>Embryophyta</taxon>
        <taxon>Tracheophyta</taxon>
        <taxon>Spermatophyta</taxon>
        <taxon>Magnoliopsida</taxon>
        <taxon>Liliopsida</taxon>
        <taxon>Poales</taxon>
        <taxon>Poaceae</taxon>
        <taxon>PACMAD clade</taxon>
        <taxon>Panicoideae</taxon>
        <taxon>Andropogonodae</taxon>
        <taxon>Andropogoneae</taxon>
        <taxon>Tripsacinae</taxon>
        <taxon>Zea</taxon>
    </lineage>
</organism>
<keyword evidence="3" id="KW-1185">Reference proteome</keyword>
<evidence type="ECO:0000313" key="3">
    <source>
        <dbReference type="Proteomes" id="UP000007305"/>
    </source>
</evidence>
<dbReference type="EnsemblPlants" id="Zm00001eb054180_T001">
    <property type="protein sequence ID" value="Zm00001eb054180_P001"/>
    <property type="gene ID" value="Zm00001eb054180"/>
</dbReference>
<gene>
    <name evidence="1" type="ORF">ZEAMMB73_Zm00001d033644</name>
</gene>
<name>A0A1D6L0Z9_MAIZE</name>
<evidence type="ECO:0000313" key="1">
    <source>
        <dbReference type="EMBL" id="ONM08205.1"/>
    </source>
</evidence>
<protein>
    <submittedName>
        <fullName evidence="1 2">Uncharacterized protein</fullName>
    </submittedName>
</protein>
<evidence type="ECO:0000313" key="2">
    <source>
        <dbReference type="EnsemblPlants" id="Zm00001eb054180_P001"/>
    </source>
</evidence>
<sequence length="237" mass="24899">MLGLRRSGEARSAEGIRGRCFGSAPLCSEVGRQGHEQGLLAAAQGEKEGGGRAELLLGHGDVVGEGAGLREKRWDSKGAEEVGSHGRNSSSLFAACRGQQREDEDPAATVAGRRPWRRQALDGLGEGARESSRQGGKLGHGNGCLLPCCGRKRQGAPWRNFCASCSKDAIGEGGAGLGAPCTQGNSRGEKKLVHGCCAVEAVSHGRQRARREVELSSLLHAVWKKTGKKKKKVAARG</sequence>
<accession>A0A1D6L0Z9</accession>
<dbReference type="EMBL" id="CM007647">
    <property type="protein sequence ID" value="ONM08205.1"/>
    <property type="molecule type" value="Genomic_DNA"/>
</dbReference>
<dbReference type="PaxDb" id="4577-GRMZM5G883222_P01"/>